<dbReference type="EMBL" id="CM042048">
    <property type="protein sequence ID" value="KAI3758369.1"/>
    <property type="molecule type" value="Genomic_DNA"/>
</dbReference>
<protein>
    <submittedName>
        <fullName evidence="1">Uncharacterized protein</fullName>
    </submittedName>
</protein>
<name>A0ACB9EHH3_ARCLA</name>
<evidence type="ECO:0000313" key="2">
    <source>
        <dbReference type="Proteomes" id="UP001055879"/>
    </source>
</evidence>
<proteinExistence type="predicted"/>
<gene>
    <name evidence="1" type="ORF">L6452_05929</name>
</gene>
<comment type="caution">
    <text evidence="1">The sequence shown here is derived from an EMBL/GenBank/DDBJ whole genome shotgun (WGS) entry which is preliminary data.</text>
</comment>
<reference evidence="1 2" key="2">
    <citation type="journal article" date="2022" name="Mol. Ecol. Resour.">
        <title>The genomes of chicory, endive, great burdock and yacon provide insights into Asteraceae paleo-polyploidization history and plant inulin production.</title>
        <authorList>
            <person name="Fan W."/>
            <person name="Wang S."/>
            <person name="Wang H."/>
            <person name="Wang A."/>
            <person name="Jiang F."/>
            <person name="Liu H."/>
            <person name="Zhao H."/>
            <person name="Xu D."/>
            <person name="Zhang Y."/>
        </authorList>
    </citation>
    <scope>NUCLEOTIDE SEQUENCE [LARGE SCALE GENOMIC DNA]</scope>
    <source>
        <strain evidence="2">cv. Niubang</strain>
    </source>
</reference>
<sequence length="130" mass="14547">MPIIKPRLRRRNLASDSPPPNPEEMRNEPPIQAMPIIQVPYVEPPKKTTQRMTGSQVILKMKPRTKEEGPASDAIECPAPSADTKGKQRETRKRETSNPLDTLAMAAVTMTTPSSPREAHREETQIDLPN</sequence>
<accession>A0ACB9EHH3</accession>
<organism evidence="1 2">
    <name type="scientific">Arctium lappa</name>
    <name type="common">Greater burdock</name>
    <name type="synonym">Lappa major</name>
    <dbReference type="NCBI Taxonomy" id="4217"/>
    <lineage>
        <taxon>Eukaryota</taxon>
        <taxon>Viridiplantae</taxon>
        <taxon>Streptophyta</taxon>
        <taxon>Embryophyta</taxon>
        <taxon>Tracheophyta</taxon>
        <taxon>Spermatophyta</taxon>
        <taxon>Magnoliopsida</taxon>
        <taxon>eudicotyledons</taxon>
        <taxon>Gunneridae</taxon>
        <taxon>Pentapetalae</taxon>
        <taxon>asterids</taxon>
        <taxon>campanulids</taxon>
        <taxon>Asterales</taxon>
        <taxon>Asteraceae</taxon>
        <taxon>Carduoideae</taxon>
        <taxon>Cardueae</taxon>
        <taxon>Arctiinae</taxon>
        <taxon>Arctium</taxon>
    </lineage>
</organism>
<evidence type="ECO:0000313" key="1">
    <source>
        <dbReference type="EMBL" id="KAI3758369.1"/>
    </source>
</evidence>
<keyword evidence="2" id="KW-1185">Reference proteome</keyword>
<reference evidence="2" key="1">
    <citation type="journal article" date="2022" name="Mol. Ecol. Resour.">
        <title>The genomes of chicory, endive, great burdock and yacon provide insights into Asteraceae palaeo-polyploidization history and plant inulin production.</title>
        <authorList>
            <person name="Fan W."/>
            <person name="Wang S."/>
            <person name="Wang H."/>
            <person name="Wang A."/>
            <person name="Jiang F."/>
            <person name="Liu H."/>
            <person name="Zhao H."/>
            <person name="Xu D."/>
            <person name="Zhang Y."/>
        </authorList>
    </citation>
    <scope>NUCLEOTIDE SEQUENCE [LARGE SCALE GENOMIC DNA]</scope>
    <source>
        <strain evidence="2">cv. Niubang</strain>
    </source>
</reference>
<dbReference type="Proteomes" id="UP001055879">
    <property type="component" value="Linkage Group LG02"/>
</dbReference>